<organism evidence="1 2">
    <name type="scientific">Halalkalibacter wakoensis JCM 9140</name>
    <dbReference type="NCBI Taxonomy" id="1236970"/>
    <lineage>
        <taxon>Bacteria</taxon>
        <taxon>Bacillati</taxon>
        <taxon>Bacillota</taxon>
        <taxon>Bacilli</taxon>
        <taxon>Bacillales</taxon>
        <taxon>Bacillaceae</taxon>
        <taxon>Halalkalibacter</taxon>
    </lineage>
</organism>
<dbReference type="Proteomes" id="UP000018890">
    <property type="component" value="Unassembled WGS sequence"/>
</dbReference>
<evidence type="ECO:0000313" key="2">
    <source>
        <dbReference type="Proteomes" id="UP000018890"/>
    </source>
</evidence>
<evidence type="ECO:0000313" key="1">
    <source>
        <dbReference type="EMBL" id="GAE25787.1"/>
    </source>
</evidence>
<keyword evidence="2" id="KW-1185">Reference proteome</keyword>
<accession>W4Q1D9</accession>
<protein>
    <recommendedName>
        <fullName evidence="3">NERD domain-containing protein</fullName>
    </recommendedName>
</protein>
<sequence>MAHLVKLEDSISRYQFDLNRYLSQFTRMKKERWYYLKTDWEQAQSETNNEWNQVETVQGDQRRLHGLIQKMKSWSKISSKRHDEDVEQVDSNFHQKTLEEVKEEFLQELFHTQLRWANSALLEESTLHPKYKEDPWLHFFTQKLPDNYFVMYHPIFSVKQAPIELEVVLISPTEIYCISLLKGEKHSVFEASSDRFWTEFVNQSRTKRLSPLVSLSRMTGVMKSILEEANLSFPVRNIVLCKDGIIDNKIQGAKVELVDRRNFQTWYEKAKKHPSPIKSQQLKITSLLLDHCYTNSTEREADDEEQDVINEDLN</sequence>
<evidence type="ECO:0008006" key="3">
    <source>
        <dbReference type="Google" id="ProtNLM"/>
    </source>
</evidence>
<dbReference type="STRING" id="1236970.JCM9140_1803"/>
<proteinExistence type="predicted"/>
<dbReference type="RefSeq" id="WP_034744698.1">
    <property type="nucleotide sequence ID" value="NZ_BAUT01000014.1"/>
</dbReference>
<name>W4Q1D9_9BACI</name>
<dbReference type="EMBL" id="BAUT01000014">
    <property type="protein sequence ID" value="GAE25787.1"/>
    <property type="molecule type" value="Genomic_DNA"/>
</dbReference>
<comment type="caution">
    <text evidence="1">The sequence shown here is derived from an EMBL/GenBank/DDBJ whole genome shotgun (WGS) entry which is preliminary data.</text>
</comment>
<dbReference type="AlphaFoldDB" id="W4Q1D9"/>
<gene>
    <name evidence="1" type="ORF">JCM9140_1803</name>
</gene>
<dbReference type="OrthoDB" id="2433183at2"/>
<reference evidence="1" key="1">
    <citation type="journal article" date="2014" name="Genome Announc.">
        <title>Draft Genome Sequences of Three Alkaliphilic Bacillus Strains, Bacillus wakoensis JCM 9140T, Bacillus akibai JCM 9157T, and Bacillus hemicellulosilyticus JCM 9152T.</title>
        <authorList>
            <person name="Yuki M."/>
            <person name="Oshima K."/>
            <person name="Suda W."/>
            <person name="Oshida Y."/>
            <person name="Kitamura K."/>
            <person name="Iida T."/>
            <person name="Hattori M."/>
            <person name="Ohkuma M."/>
        </authorList>
    </citation>
    <scope>NUCLEOTIDE SEQUENCE [LARGE SCALE GENOMIC DNA]</scope>
    <source>
        <strain evidence="1">JCM 9140</strain>
    </source>
</reference>